<feature type="domain" description="SH3b" evidence="2">
    <location>
        <begin position="196"/>
        <end position="243"/>
    </location>
</feature>
<keyword evidence="4" id="KW-1185">Reference proteome</keyword>
<dbReference type="EMBL" id="JALBUU010000028">
    <property type="protein sequence ID" value="MCI0755269.1"/>
    <property type="molecule type" value="Genomic_DNA"/>
</dbReference>
<comment type="caution">
    <text evidence="3">The sequence shown here is derived from an EMBL/GenBank/DDBJ whole genome shotgun (WGS) entry which is preliminary data.</text>
</comment>
<dbReference type="RefSeq" id="WP_157985863.1">
    <property type="nucleotide sequence ID" value="NZ_JALBUU010000028.1"/>
</dbReference>
<evidence type="ECO:0000256" key="1">
    <source>
        <dbReference type="SAM" id="MobiDB-lite"/>
    </source>
</evidence>
<feature type="region of interest" description="Disordered" evidence="1">
    <location>
        <begin position="126"/>
        <end position="181"/>
    </location>
</feature>
<dbReference type="Gene3D" id="2.30.30.40">
    <property type="entry name" value="SH3 Domains"/>
    <property type="match status" value="1"/>
</dbReference>
<feature type="compositionally biased region" description="Pro residues" evidence="1">
    <location>
        <begin position="129"/>
        <end position="147"/>
    </location>
</feature>
<organism evidence="3 4">
    <name type="scientific">Teichococcus vastitatis</name>
    <dbReference type="NCBI Taxonomy" id="2307076"/>
    <lineage>
        <taxon>Bacteria</taxon>
        <taxon>Pseudomonadati</taxon>
        <taxon>Pseudomonadota</taxon>
        <taxon>Alphaproteobacteria</taxon>
        <taxon>Acetobacterales</taxon>
        <taxon>Roseomonadaceae</taxon>
        <taxon>Roseomonas</taxon>
    </lineage>
</organism>
<name>A0ABS9W7J4_9PROT</name>
<dbReference type="Proteomes" id="UP001201985">
    <property type="component" value="Unassembled WGS sequence"/>
</dbReference>
<evidence type="ECO:0000313" key="3">
    <source>
        <dbReference type="EMBL" id="MCI0755269.1"/>
    </source>
</evidence>
<dbReference type="PROSITE" id="PS51257">
    <property type="entry name" value="PROKAR_LIPOPROTEIN"/>
    <property type="match status" value="1"/>
</dbReference>
<proteinExistence type="predicted"/>
<dbReference type="InterPro" id="IPR003646">
    <property type="entry name" value="SH3-like_bac-type"/>
</dbReference>
<protein>
    <submittedName>
        <fullName evidence="3">SH3 domain-containing protein</fullName>
    </submittedName>
</protein>
<dbReference type="Pfam" id="PF08239">
    <property type="entry name" value="SH3_3"/>
    <property type="match status" value="1"/>
</dbReference>
<gene>
    <name evidence="3" type="ORF">MON41_16235</name>
</gene>
<evidence type="ECO:0000313" key="4">
    <source>
        <dbReference type="Proteomes" id="UP001201985"/>
    </source>
</evidence>
<accession>A0ABS9W7J4</accession>
<reference evidence="3 4" key="1">
    <citation type="submission" date="2022-03" db="EMBL/GenBank/DDBJ databases">
        <title>Complete genome analysis of Roseomonas KG 17.1 : a prolific producer of plant growth promoters.</title>
        <authorList>
            <person name="Saadouli I."/>
            <person name="Najjari A."/>
            <person name="Mosbah A."/>
            <person name="Ouzari H.I."/>
        </authorList>
    </citation>
    <scope>NUCLEOTIDE SEQUENCE [LARGE SCALE GENOMIC DNA]</scope>
    <source>
        <strain evidence="3 4">KG17-1</strain>
    </source>
</reference>
<sequence length="246" mass="25266">MRRSGTGGWPLAPAFALALLAAGCDDQKSGADNTVLDAARTAAEAELRRLGGEQTTLRGVQLYRQAQGGTAVCGQVNLPELGAAFTLFVSVVTPGDGDKPGVEQFVATSGPSASRVFVETVLRCYEEGGPPPQHRAGAPPPMPPVPDRLPEESRTPPPGMVQPRVAPPQAAMPPPSASGDAPAALPGRTVIMRQNGNLRSHPNGGGAVIRVVPAGTPLQVFLEAPGGWLQVGAGAPEGWMHGSMAR</sequence>
<evidence type="ECO:0000259" key="2">
    <source>
        <dbReference type="Pfam" id="PF08239"/>
    </source>
</evidence>